<evidence type="ECO:0000256" key="1">
    <source>
        <dbReference type="SAM" id="Phobius"/>
    </source>
</evidence>
<keyword evidence="1" id="KW-1133">Transmembrane helix</keyword>
<sequence>MQQATPAKQELEMVEVGPVQIENGIVRYAGNNYPANRILSITLDHNQKLKTGIISGIFWVVGVSYFVDYLETKKDFSFEAAFFFIAFAVVALAYALSKKAYVKMKTSDKSVIIKAPDKNTASQICNAVSEQIASA</sequence>
<protein>
    <submittedName>
        <fullName evidence="2">Uncharacterized protein</fullName>
    </submittedName>
</protein>
<feature type="transmembrane region" description="Helical" evidence="1">
    <location>
        <begin position="76"/>
        <end position="96"/>
    </location>
</feature>
<feature type="transmembrane region" description="Helical" evidence="1">
    <location>
        <begin position="52"/>
        <end position="70"/>
    </location>
</feature>
<evidence type="ECO:0000313" key="3">
    <source>
        <dbReference type="Proteomes" id="UP001523528"/>
    </source>
</evidence>
<keyword evidence="1" id="KW-0812">Transmembrane</keyword>
<accession>A0ABT1F050</accession>
<dbReference type="RefSeq" id="WP_253543976.1">
    <property type="nucleotide sequence ID" value="NZ_JAMYZZ010000011.1"/>
</dbReference>
<dbReference type="Proteomes" id="UP001523528">
    <property type="component" value="Unassembled WGS sequence"/>
</dbReference>
<keyword evidence="1" id="KW-0472">Membrane</keyword>
<dbReference type="EMBL" id="JAMYZZ010000011">
    <property type="protein sequence ID" value="MCP1258570.1"/>
    <property type="molecule type" value="Genomic_DNA"/>
</dbReference>
<proteinExistence type="predicted"/>
<reference evidence="2 3" key="1">
    <citation type="submission" date="2022-06" db="EMBL/GenBank/DDBJ databases">
        <title>Acetobacer genomes from food samples.</title>
        <authorList>
            <person name="Sombolestani A."/>
        </authorList>
    </citation>
    <scope>NUCLEOTIDE SEQUENCE [LARGE SCALE GENOMIC DNA]</scope>
    <source>
        <strain evidence="2 3">R-83285</strain>
    </source>
</reference>
<comment type="caution">
    <text evidence="2">The sequence shown here is derived from an EMBL/GenBank/DDBJ whole genome shotgun (WGS) entry which is preliminary data.</text>
</comment>
<evidence type="ECO:0000313" key="2">
    <source>
        <dbReference type="EMBL" id="MCP1258570.1"/>
    </source>
</evidence>
<gene>
    <name evidence="2" type="ORF">NKW50_08190</name>
</gene>
<name>A0ABT1F050_9PROT</name>
<keyword evidence="3" id="KW-1185">Reference proteome</keyword>
<organism evidence="2 3">
    <name type="scientific">Acetobacter lambici</name>
    <dbReference type="NCBI Taxonomy" id="1332824"/>
    <lineage>
        <taxon>Bacteria</taxon>
        <taxon>Pseudomonadati</taxon>
        <taxon>Pseudomonadota</taxon>
        <taxon>Alphaproteobacteria</taxon>
        <taxon>Acetobacterales</taxon>
        <taxon>Acetobacteraceae</taxon>
        <taxon>Acetobacter</taxon>
    </lineage>
</organism>